<evidence type="ECO:0008006" key="4">
    <source>
        <dbReference type="Google" id="ProtNLM"/>
    </source>
</evidence>
<keyword evidence="3" id="KW-1185">Reference proteome</keyword>
<accession>A0ABD3IDG3</accession>
<dbReference type="EMBL" id="JBJQOH010000001">
    <property type="protein sequence ID" value="KAL3701753.1"/>
    <property type="molecule type" value="Genomic_DNA"/>
</dbReference>
<feature type="region of interest" description="Disordered" evidence="1">
    <location>
        <begin position="320"/>
        <end position="355"/>
    </location>
</feature>
<reference evidence="2 3" key="1">
    <citation type="submission" date="2024-09" db="EMBL/GenBank/DDBJ databases">
        <title>Chromosome-scale assembly of Riccia sorocarpa.</title>
        <authorList>
            <person name="Paukszto L."/>
        </authorList>
    </citation>
    <scope>NUCLEOTIDE SEQUENCE [LARGE SCALE GENOMIC DNA]</scope>
    <source>
        <strain evidence="2">LP-2024</strain>
        <tissue evidence="2">Aerial parts of the thallus</tissue>
    </source>
</reference>
<sequence>MDDTPVDVRVASLPASDHEGEEGEILDEAMDVLDSQAAVPPTLEAATAHVLIDDIPVAAVQAPMTSVVAEVTMGENLVDDGATVEELVEDIPVVAVVAPPTSLDAEMTMGENPVEVGGASEPAYDREVEKGQITTEAVPTTSKATTVEVGIADIPVAAVQAPPTSVAAEVTMGESVVVHGGASEPTYDHEVVKRQLFPEAVPTTLEAQETAPSSLADSTINPERFQELVHNIRSTQNDPHPVAEGSTPTKIQDVQQEVPTPGTTANLDKVVLDVSDYLPIVSPDVTQNARESSGISNDREMLKVLNNFCEAVPLEQDLQTSAPLVESDTPESSTRVPDPKMASGPQSEADLEAIGRGNVVESVAATKDDTERGLPMNVAIGVPFDVESMREYFPSYNDKQWAGGKINIVIHCTDQSSSTPEGNETSPGTKKPMNRKLNLNPPKSRSPSPEVPRRIQPGRKGKRKVDEEATANIERKGKRKADEQPSPEPAKKKERSDDSDEDSDKSIREQGEPIQYTRFAELGESKFATKFKEVRLRGHSESIANCDELNFLVTRNEKPVYPTYYDDFLEARKFGLKGSQWEKYAGVIRDDLEVKCPVCQDYIGLLPHMCPGTCACKYHIGCFWPAASRRSVCTVCKVPFASKTYEFFNTRHIPPASKGSINPDTGELELDADQALDNEIHADVMAGRRDSFGPNNVDRARQSEDDKLWRHLVHKFLQIWHHGNGDVKFHTWYMKMEDPSLRSALEHTHNRLVQELEEEGRNNGLEESYIERMVSVFNDHINKTGDKNVKPMVYLRDWDENADAAGPSYAPMEISSEQMMIRMMRHTNEPLSQRRALERE</sequence>
<name>A0ABD3IDG3_9MARC</name>
<evidence type="ECO:0000256" key="1">
    <source>
        <dbReference type="SAM" id="MobiDB-lite"/>
    </source>
</evidence>
<proteinExistence type="predicted"/>
<feature type="compositionally biased region" description="Polar residues" evidence="1">
    <location>
        <begin position="414"/>
        <end position="428"/>
    </location>
</feature>
<gene>
    <name evidence="2" type="ORF">R1sor_019775</name>
</gene>
<protein>
    <recommendedName>
        <fullName evidence="4">RING-type domain-containing protein</fullName>
    </recommendedName>
</protein>
<dbReference type="Proteomes" id="UP001633002">
    <property type="component" value="Unassembled WGS sequence"/>
</dbReference>
<organism evidence="2 3">
    <name type="scientific">Riccia sorocarpa</name>
    <dbReference type="NCBI Taxonomy" id="122646"/>
    <lineage>
        <taxon>Eukaryota</taxon>
        <taxon>Viridiplantae</taxon>
        <taxon>Streptophyta</taxon>
        <taxon>Embryophyta</taxon>
        <taxon>Marchantiophyta</taxon>
        <taxon>Marchantiopsida</taxon>
        <taxon>Marchantiidae</taxon>
        <taxon>Marchantiales</taxon>
        <taxon>Ricciaceae</taxon>
        <taxon>Riccia</taxon>
    </lineage>
</organism>
<evidence type="ECO:0000313" key="3">
    <source>
        <dbReference type="Proteomes" id="UP001633002"/>
    </source>
</evidence>
<feature type="region of interest" description="Disordered" evidence="1">
    <location>
        <begin position="1"/>
        <end position="21"/>
    </location>
</feature>
<feature type="region of interest" description="Disordered" evidence="1">
    <location>
        <begin position="414"/>
        <end position="515"/>
    </location>
</feature>
<evidence type="ECO:0000313" key="2">
    <source>
        <dbReference type="EMBL" id="KAL3701753.1"/>
    </source>
</evidence>
<comment type="caution">
    <text evidence="2">The sequence shown here is derived from an EMBL/GenBank/DDBJ whole genome shotgun (WGS) entry which is preliminary data.</text>
</comment>
<dbReference type="AlphaFoldDB" id="A0ABD3IDG3"/>